<dbReference type="Proteomes" id="UP000886700">
    <property type="component" value="Unplaced"/>
</dbReference>
<dbReference type="GeneID" id="121133961"/>
<keyword evidence="2" id="KW-1185">Reference proteome</keyword>
<evidence type="ECO:0000313" key="2">
    <source>
        <dbReference type="Proteomes" id="UP000886700"/>
    </source>
</evidence>
<feature type="compositionally biased region" description="Basic residues" evidence="1">
    <location>
        <begin position="25"/>
        <end position="37"/>
    </location>
</feature>
<evidence type="ECO:0000313" key="3">
    <source>
        <dbReference type="RefSeq" id="XP_040587292.1"/>
    </source>
</evidence>
<sequence length="220" mass="23605">MAPGRAGRAARSRAPAPGRPPALGRRSRRRRYRGSGRRPRDWPDPSGRRCRAGAGGRWATPRRILDAVLRAATRASLRKGGEQLSAPPRAPPPAAAACARAVGEGRAPGAKDDVMLFGPRGPGLPEQSPQCSQRLPPESRDSCRPHGTAKPFGRVGNGVLRVCSGRQLAKDYRRQLSSPRTEPGLSPGYCLQYYSQVLDPFGSMAERSQPTSLETIASVP</sequence>
<name>A0ABM2W8I9_MESAU</name>
<dbReference type="RefSeq" id="XP_040587292.1">
    <property type="nucleotide sequence ID" value="XM_040731358.1"/>
</dbReference>
<feature type="region of interest" description="Disordered" evidence="1">
    <location>
        <begin position="1"/>
        <end position="61"/>
    </location>
</feature>
<evidence type="ECO:0000256" key="1">
    <source>
        <dbReference type="SAM" id="MobiDB-lite"/>
    </source>
</evidence>
<gene>
    <name evidence="3" type="primary">LOC121133961</name>
</gene>
<reference evidence="3" key="1">
    <citation type="submission" date="2025-08" db="UniProtKB">
        <authorList>
            <consortium name="RefSeq"/>
        </authorList>
    </citation>
    <scope>IDENTIFICATION</scope>
    <source>
        <tissue evidence="3">Liver</tissue>
    </source>
</reference>
<proteinExistence type="predicted"/>
<feature type="compositionally biased region" description="Low complexity" evidence="1">
    <location>
        <begin position="1"/>
        <end position="24"/>
    </location>
</feature>
<protein>
    <submittedName>
        <fullName evidence="3">Dapper homolog 3-like</fullName>
    </submittedName>
</protein>
<organism evidence="2 3">
    <name type="scientific">Mesocricetus auratus</name>
    <name type="common">Golden hamster</name>
    <dbReference type="NCBI Taxonomy" id="10036"/>
    <lineage>
        <taxon>Eukaryota</taxon>
        <taxon>Metazoa</taxon>
        <taxon>Chordata</taxon>
        <taxon>Craniata</taxon>
        <taxon>Vertebrata</taxon>
        <taxon>Euteleostomi</taxon>
        <taxon>Mammalia</taxon>
        <taxon>Eutheria</taxon>
        <taxon>Euarchontoglires</taxon>
        <taxon>Glires</taxon>
        <taxon>Rodentia</taxon>
        <taxon>Myomorpha</taxon>
        <taxon>Muroidea</taxon>
        <taxon>Cricetidae</taxon>
        <taxon>Cricetinae</taxon>
        <taxon>Mesocricetus</taxon>
    </lineage>
</organism>
<feature type="compositionally biased region" description="Basic and acidic residues" evidence="1">
    <location>
        <begin position="38"/>
        <end position="47"/>
    </location>
</feature>
<accession>A0ABM2W8I9</accession>
<feature type="region of interest" description="Disordered" evidence="1">
    <location>
        <begin position="77"/>
        <end position="151"/>
    </location>
</feature>